<comment type="caution">
    <text evidence="3">The sequence shown here is derived from an EMBL/GenBank/DDBJ whole genome shotgun (WGS) entry which is preliminary data.</text>
</comment>
<evidence type="ECO:0000313" key="3">
    <source>
        <dbReference type="EMBL" id="MFC5469556.1"/>
    </source>
</evidence>
<gene>
    <name evidence="3" type="ORF">ACFPPD_12555</name>
</gene>
<reference evidence="4" key="1">
    <citation type="journal article" date="2019" name="Int. J. Syst. Evol. Microbiol.">
        <title>The Global Catalogue of Microorganisms (GCM) 10K type strain sequencing project: providing services to taxonomists for standard genome sequencing and annotation.</title>
        <authorList>
            <consortium name="The Broad Institute Genomics Platform"/>
            <consortium name="The Broad Institute Genome Sequencing Center for Infectious Disease"/>
            <person name="Wu L."/>
            <person name="Ma J."/>
        </authorList>
    </citation>
    <scope>NUCLEOTIDE SEQUENCE [LARGE SCALE GENOMIC DNA]</scope>
    <source>
        <strain evidence="4">CCUG 57113</strain>
    </source>
</reference>
<feature type="transmembrane region" description="Helical" evidence="1">
    <location>
        <begin position="374"/>
        <end position="392"/>
    </location>
</feature>
<feature type="transmembrane region" description="Helical" evidence="1">
    <location>
        <begin position="539"/>
        <end position="560"/>
    </location>
</feature>
<dbReference type="EC" id="3.4.-.-" evidence="3"/>
<accession>A0ABW0LW52</accession>
<keyword evidence="1" id="KW-0472">Membrane</keyword>
<protein>
    <submittedName>
        <fullName evidence="3">CPBP family intramembrane glutamic endopeptidase</fullName>
        <ecNumber evidence="3">3.4.-.-</ecNumber>
    </submittedName>
</protein>
<evidence type="ECO:0000256" key="1">
    <source>
        <dbReference type="SAM" id="Phobius"/>
    </source>
</evidence>
<organism evidence="3 4">
    <name type="scientific">Cohnella suwonensis</name>
    <dbReference type="NCBI Taxonomy" id="696072"/>
    <lineage>
        <taxon>Bacteria</taxon>
        <taxon>Bacillati</taxon>
        <taxon>Bacillota</taxon>
        <taxon>Bacilli</taxon>
        <taxon>Bacillales</taxon>
        <taxon>Paenibacillaceae</taxon>
        <taxon>Cohnella</taxon>
    </lineage>
</organism>
<feature type="transmembrane region" description="Helical" evidence="1">
    <location>
        <begin position="251"/>
        <end position="271"/>
    </location>
</feature>
<keyword evidence="1" id="KW-1133">Transmembrane helix</keyword>
<feature type="transmembrane region" description="Helical" evidence="1">
    <location>
        <begin position="495"/>
        <end position="519"/>
    </location>
</feature>
<feature type="transmembrane region" description="Helical" evidence="1">
    <location>
        <begin position="322"/>
        <end position="347"/>
    </location>
</feature>
<keyword evidence="3" id="KW-0378">Hydrolase</keyword>
<dbReference type="Pfam" id="PF02517">
    <property type="entry name" value="Rce1-like"/>
    <property type="match status" value="1"/>
</dbReference>
<feature type="transmembrane region" description="Helical" evidence="1">
    <location>
        <begin position="461"/>
        <end position="483"/>
    </location>
</feature>
<evidence type="ECO:0000259" key="2">
    <source>
        <dbReference type="Pfam" id="PF02517"/>
    </source>
</evidence>
<keyword evidence="4" id="KW-1185">Reference proteome</keyword>
<dbReference type="GO" id="GO:0016787">
    <property type="term" value="F:hydrolase activity"/>
    <property type="evidence" value="ECO:0007669"/>
    <property type="project" value="UniProtKB-KW"/>
</dbReference>
<feature type="domain" description="CAAX prenyl protease 2/Lysostaphin resistance protein A-like" evidence="2">
    <location>
        <begin position="413"/>
        <end position="523"/>
    </location>
</feature>
<proteinExistence type="predicted"/>
<feature type="transmembrane region" description="Helical" evidence="1">
    <location>
        <begin position="12"/>
        <end position="30"/>
    </location>
</feature>
<dbReference type="Proteomes" id="UP001596105">
    <property type="component" value="Unassembled WGS sequence"/>
</dbReference>
<keyword evidence="1" id="KW-0812">Transmembrane</keyword>
<name>A0ABW0LW52_9BACL</name>
<dbReference type="EMBL" id="JBHSMH010000038">
    <property type="protein sequence ID" value="MFC5469556.1"/>
    <property type="molecule type" value="Genomic_DNA"/>
</dbReference>
<dbReference type="InterPro" id="IPR003675">
    <property type="entry name" value="Rce1/LyrA-like_dom"/>
</dbReference>
<dbReference type="RefSeq" id="WP_209749859.1">
    <property type="nucleotide sequence ID" value="NZ_JBHSMH010000038.1"/>
</dbReference>
<evidence type="ECO:0000313" key="4">
    <source>
        <dbReference type="Proteomes" id="UP001596105"/>
    </source>
</evidence>
<sequence>MNGTQLSRLDRRWVWTAAAGLFLFLLVQVFPNTGQLFSSGTEGVLTRAEAETQAFALAESKFGLAPGIARNAEVTHLSDGDAVGYLTKNQLNAVYDKEWSDRAPTDVYAVSLQSAGYSGRLVLYLNMEKGTLVGWEHASERESASPASSGESNSESVASALQYAARWGVDPADWNPDGLAREDGSVRFTAASNKSAIGEAAVSLDVRVPAAYSPLSSAFPPWQGGYVNYGVDLPADFLKYMDTQQYWSTQLSVFGFLLPSILLFVLAIVYAGTFGDRTSFVRGIFLSSVFFVLYAGITFNMIPGLRAGTWQDGSGVGEQATIIVSLITYFVMALMTYFSAVGGDGLWKSMGLALWPRWQEADYGDKVLSSMRTGYFLAFILLGTQSVILLALEKTVGSFSSSDATQSMYNMSLPWLLPLLAWCAGISEELQSRFFGIALFRKWFVGIARKLTGREPSGRTISVLTFVAIVPPGLLWALGHVGYAIYPFYTRIIELVLMSFLFGWFMLRFGIMAVIFAHVTLDAILMGAQMMFDGLPGDFAAGVFSLAMPGLVGAFIWWAHRRFSKSAKWREA</sequence>
<feature type="transmembrane region" description="Helical" evidence="1">
    <location>
        <begin position="283"/>
        <end position="302"/>
    </location>
</feature>